<dbReference type="EMBL" id="JAAGAX010000010">
    <property type="protein sequence ID" value="KAF2300129.1"/>
    <property type="molecule type" value="Genomic_DNA"/>
</dbReference>
<comment type="caution">
    <text evidence="1">The sequence shown here is derived from an EMBL/GenBank/DDBJ whole genome shotgun (WGS) entry which is preliminary data.</text>
</comment>
<accession>A0A6A6LKF7</accession>
<protein>
    <recommendedName>
        <fullName evidence="3">Retrotransposon gag domain-containing protein</fullName>
    </recommendedName>
</protein>
<sequence>MRFSSPSDSQTFINSLKEGLKDVRNLGRTNSKFGPEMTSPYEHFFMKTTHERTVEILSNVDPGGNYEPVLQLIAYQTKSLCAFISWISSSVESQIAMNLRPFETAAEMWNYLNRDRIYRIEDEARGFQLRNDIHEYAQGDKSI</sequence>
<dbReference type="AlphaFoldDB" id="A0A6A6LKF7"/>
<proteinExistence type="predicted"/>
<evidence type="ECO:0000313" key="2">
    <source>
        <dbReference type="Proteomes" id="UP000467840"/>
    </source>
</evidence>
<gene>
    <name evidence="1" type="ORF">GH714_009317</name>
</gene>
<dbReference type="Proteomes" id="UP000467840">
    <property type="component" value="Chromosome 4"/>
</dbReference>
<evidence type="ECO:0008006" key="3">
    <source>
        <dbReference type="Google" id="ProtNLM"/>
    </source>
</evidence>
<name>A0A6A6LKF7_HEVBR</name>
<organism evidence="1 2">
    <name type="scientific">Hevea brasiliensis</name>
    <name type="common">Para rubber tree</name>
    <name type="synonym">Siphonia brasiliensis</name>
    <dbReference type="NCBI Taxonomy" id="3981"/>
    <lineage>
        <taxon>Eukaryota</taxon>
        <taxon>Viridiplantae</taxon>
        <taxon>Streptophyta</taxon>
        <taxon>Embryophyta</taxon>
        <taxon>Tracheophyta</taxon>
        <taxon>Spermatophyta</taxon>
        <taxon>Magnoliopsida</taxon>
        <taxon>eudicotyledons</taxon>
        <taxon>Gunneridae</taxon>
        <taxon>Pentapetalae</taxon>
        <taxon>rosids</taxon>
        <taxon>fabids</taxon>
        <taxon>Malpighiales</taxon>
        <taxon>Euphorbiaceae</taxon>
        <taxon>Crotonoideae</taxon>
        <taxon>Micrandreae</taxon>
        <taxon>Hevea</taxon>
    </lineage>
</organism>
<reference evidence="1 2" key="1">
    <citation type="journal article" date="2020" name="Mol. Plant">
        <title>The Chromosome-Based Rubber Tree Genome Provides New Insights into Spurge Genome Evolution and Rubber Biosynthesis.</title>
        <authorList>
            <person name="Liu J."/>
            <person name="Shi C."/>
            <person name="Shi C.C."/>
            <person name="Li W."/>
            <person name="Zhang Q.J."/>
            <person name="Zhang Y."/>
            <person name="Li K."/>
            <person name="Lu H.F."/>
            <person name="Shi C."/>
            <person name="Zhu S.T."/>
            <person name="Xiao Z.Y."/>
            <person name="Nan H."/>
            <person name="Yue Y."/>
            <person name="Zhu X.G."/>
            <person name="Wu Y."/>
            <person name="Hong X.N."/>
            <person name="Fan G.Y."/>
            <person name="Tong Y."/>
            <person name="Zhang D."/>
            <person name="Mao C.L."/>
            <person name="Liu Y.L."/>
            <person name="Hao S.J."/>
            <person name="Liu W.Q."/>
            <person name="Lv M.Q."/>
            <person name="Zhang H.B."/>
            <person name="Liu Y."/>
            <person name="Hu-Tang G.R."/>
            <person name="Wang J.P."/>
            <person name="Wang J.H."/>
            <person name="Sun Y.H."/>
            <person name="Ni S.B."/>
            <person name="Chen W.B."/>
            <person name="Zhang X.C."/>
            <person name="Jiao Y.N."/>
            <person name="Eichler E.E."/>
            <person name="Li G.H."/>
            <person name="Liu X."/>
            <person name="Gao L.Z."/>
        </authorList>
    </citation>
    <scope>NUCLEOTIDE SEQUENCE [LARGE SCALE GENOMIC DNA]</scope>
    <source>
        <strain evidence="2">cv. GT1</strain>
        <tissue evidence="1">Leaf</tissue>
    </source>
</reference>
<keyword evidence="2" id="KW-1185">Reference proteome</keyword>
<evidence type="ECO:0000313" key="1">
    <source>
        <dbReference type="EMBL" id="KAF2300129.1"/>
    </source>
</evidence>